<dbReference type="EMBL" id="CAMPGE010024384">
    <property type="protein sequence ID" value="CAI2382229.1"/>
    <property type="molecule type" value="Genomic_DNA"/>
</dbReference>
<organism evidence="1 2">
    <name type="scientific">Euplotes crassus</name>
    <dbReference type="NCBI Taxonomy" id="5936"/>
    <lineage>
        <taxon>Eukaryota</taxon>
        <taxon>Sar</taxon>
        <taxon>Alveolata</taxon>
        <taxon>Ciliophora</taxon>
        <taxon>Intramacronucleata</taxon>
        <taxon>Spirotrichea</taxon>
        <taxon>Hypotrichia</taxon>
        <taxon>Euplotida</taxon>
        <taxon>Euplotidae</taxon>
        <taxon>Moneuplotes</taxon>
    </lineage>
</organism>
<keyword evidence="2" id="KW-1185">Reference proteome</keyword>
<proteinExistence type="predicted"/>
<accession>A0AAD1Y073</accession>
<evidence type="ECO:0000313" key="2">
    <source>
        <dbReference type="Proteomes" id="UP001295684"/>
    </source>
</evidence>
<comment type="caution">
    <text evidence="1">The sequence shown here is derived from an EMBL/GenBank/DDBJ whole genome shotgun (WGS) entry which is preliminary data.</text>
</comment>
<name>A0AAD1Y073_EUPCR</name>
<gene>
    <name evidence="1" type="ORF">ECRASSUSDP1_LOCUS23699</name>
</gene>
<dbReference type="Proteomes" id="UP001295684">
    <property type="component" value="Unassembled WGS sequence"/>
</dbReference>
<sequence length="148" mass="17493">MKFIYHLYSTPRKVYIPSFRELLTGKIRCNKTIQKQAQRKTELQERILVSITPVKNPNPVAMMVVEKYKNIKKREKQPMTVERGAKSLSKFLGIYRTGMASMLQGYREVTTDENFKFDDGTTVKERMDRFESRMKRSKGTYSDLYFNL</sequence>
<reference evidence="1" key="1">
    <citation type="submission" date="2023-07" db="EMBL/GenBank/DDBJ databases">
        <authorList>
            <consortium name="AG Swart"/>
            <person name="Singh M."/>
            <person name="Singh A."/>
            <person name="Seah K."/>
            <person name="Emmerich C."/>
        </authorList>
    </citation>
    <scope>NUCLEOTIDE SEQUENCE</scope>
    <source>
        <strain evidence="1">DP1</strain>
    </source>
</reference>
<evidence type="ECO:0000313" key="1">
    <source>
        <dbReference type="EMBL" id="CAI2382229.1"/>
    </source>
</evidence>
<protein>
    <submittedName>
        <fullName evidence="1">Uncharacterized protein</fullName>
    </submittedName>
</protein>
<dbReference type="AlphaFoldDB" id="A0AAD1Y073"/>